<dbReference type="GO" id="GO:0003676">
    <property type="term" value="F:nucleic acid binding"/>
    <property type="evidence" value="ECO:0007669"/>
    <property type="project" value="InterPro"/>
</dbReference>
<evidence type="ECO:0000313" key="2">
    <source>
        <dbReference type="EMBL" id="VFJ94220.1"/>
    </source>
</evidence>
<feature type="domain" description="HNH nuclease" evidence="1">
    <location>
        <begin position="137"/>
        <end position="196"/>
    </location>
</feature>
<dbReference type="InterPro" id="IPR003615">
    <property type="entry name" value="HNH_nuc"/>
</dbReference>
<organism evidence="2">
    <name type="scientific">Candidatus Kentrum sp. LFY</name>
    <dbReference type="NCBI Taxonomy" id="2126342"/>
    <lineage>
        <taxon>Bacteria</taxon>
        <taxon>Pseudomonadati</taxon>
        <taxon>Pseudomonadota</taxon>
        <taxon>Gammaproteobacteria</taxon>
        <taxon>Candidatus Kentrum</taxon>
    </lineage>
</organism>
<dbReference type="GO" id="GO:0008270">
    <property type="term" value="F:zinc ion binding"/>
    <property type="evidence" value="ECO:0007669"/>
    <property type="project" value="InterPro"/>
</dbReference>
<dbReference type="Gene3D" id="1.10.30.50">
    <property type="match status" value="1"/>
</dbReference>
<reference evidence="2" key="1">
    <citation type="submission" date="2019-02" db="EMBL/GenBank/DDBJ databases">
        <authorList>
            <person name="Gruber-Vodicka R. H."/>
            <person name="Seah K. B. B."/>
        </authorList>
    </citation>
    <scope>NUCLEOTIDE SEQUENCE</scope>
    <source>
        <strain evidence="2">BECK_M6</strain>
    </source>
</reference>
<dbReference type="EMBL" id="CAADFH010000038">
    <property type="protein sequence ID" value="VFJ94220.1"/>
    <property type="molecule type" value="Genomic_DNA"/>
</dbReference>
<name>A0A450UP27_9GAMM</name>
<evidence type="ECO:0000259" key="1">
    <source>
        <dbReference type="SMART" id="SM00507"/>
    </source>
</evidence>
<protein>
    <submittedName>
        <fullName evidence="2">5-methylcytosine-specific restriction enzyme A</fullName>
    </submittedName>
</protein>
<gene>
    <name evidence="2" type="ORF">BECKLFY1418A_GA0070994_103814</name>
</gene>
<accession>A0A450UP27</accession>
<dbReference type="Pfam" id="PF01844">
    <property type="entry name" value="HNH"/>
    <property type="match status" value="1"/>
</dbReference>
<dbReference type="GO" id="GO:0004519">
    <property type="term" value="F:endonuclease activity"/>
    <property type="evidence" value="ECO:0007669"/>
    <property type="project" value="InterPro"/>
</dbReference>
<proteinExistence type="predicted"/>
<sequence length="201" mass="22688">MSIVERELHQKDPSKKHVEKAFLDFDKGVRPDGYKPPRCWYVLSSNGKAYPAKAIWALVIGKQPASFNTIKARTGLANLGYSLINTEVLDQAFDFEKEVEKSIADTKNNRKKRLTSSSKKPSIIFTLTKIYRRNPDVVAEVLLRADGVCEKCKKPAPFNRSKDGTPYLEVHHIVQLSNDGDDTVDNSIALCPNCHREKHYG</sequence>
<dbReference type="AlphaFoldDB" id="A0A450UP27"/>
<dbReference type="CDD" id="cd00085">
    <property type="entry name" value="HNHc"/>
    <property type="match status" value="1"/>
</dbReference>
<dbReference type="SMART" id="SM00507">
    <property type="entry name" value="HNHc"/>
    <property type="match status" value="1"/>
</dbReference>
<dbReference type="InterPro" id="IPR002711">
    <property type="entry name" value="HNH"/>
</dbReference>